<gene>
    <name evidence="4" type="ORF">GCM10009332_16810</name>
</gene>
<proteinExistence type="predicted"/>
<keyword evidence="1" id="KW-0521">NADP</keyword>
<dbReference type="InterPro" id="IPR013149">
    <property type="entry name" value="ADH-like_C"/>
</dbReference>
<reference evidence="4" key="1">
    <citation type="journal article" date="2014" name="Int. J. Syst. Evol. Microbiol.">
        <title>Complete genome sequence of Corynebacterium casei LMG S-19264T (=DSM 44701T), isolated from a smear-ripened cheese.</title>
        <authorList>
            <consortium name="US DOE Joint Genome Institute (JGI-PGF)"/>
            <person name="Walter F."/>
            <person name="Albersmeier A."/>
            <person name="Kalinowski J."/>
            <person name="Ruckert C."/>
        </authorList>
    </citation>
    <scope>NUCLEOTIDE SEQUENCE</scope>
    <source>
        <strain evidence="4">JCM 30804</strain>
    </source>
</reference>
<name>A0A917N9D8_9GAMM</name>
<dbReference type="AlphaFoldDB" id="A0A917N9D8"/>
<evidence type="ECO:0000256" key="2">
    <source>
        <dbReference type="ARBA" id="ARBA00023002"/>
    </source>
</evidence>
<dbReference type="EMBL" id="BMPZ01000003">
    <property type="protein sequence ID" value="GGI80124.1"/>
    <property type="molecule type" value="Genomic_DNA"/>
</dbReference>
<dbReference type="SUPFAM" id="SSF51735">
    <property type="entry name" value="NAD(P)-binding Rossmann-fold domains"/>
    <property type="match status" value="1"/>
</dbReference>
<dbReference type="PANTHER" id="PTHR48106:SF8">
    <property type="entry name" value="OS02G0805600 PROTEIN"/>
    <property type="match status" value="1"/>
</dbReference>
<organism evidence="4 5">
    <name type="scientific">Shewanella gelidii</name>
    <dbReference type="NCBI Taxonomy" id="1642821"/>
    <lineage>
        <taxon>Bacteria</taxon>
        <taxon>Pseudomonadati</taxon>
        <taxon>Pseudomonadota</taxon>
        <taxon>Gammaproteobacteria</taxon>
        <taxon>Alteromonadales</taxon>
        <taxon>Shewanellaceae</taxon>
        <taxon>Shewanella</taxon>
    </lineage>
</organism>
<dbReference type="Gene3D" id="3.40.50.720">
    <property type="entry name" value="NAD(P)-binding Rossmann-like Domain"/>
    <property type="match status" value="1"/>
</dbReference>
<keyword evidence="5" id="KW-1185">Reference proteome</keyword>
<evidence type="ECO:0000313" key="4">
    <source>
        <dbReference type="EMBL" id="GGI80124.1"/>
    </source>
</evidence>
<dbReference type="GO" id="GO:0016651">
    <property type="term" value="F:oxidoreductase activity, acting on NAD(P)H"/>
    <property type="evidence" value="ECO:0007669"/>
    <property type="project" value="TreeGrafter"/>
</dbReference>
<dbReference type="Pfam" id="PF08240">
    <property type="entry name" value="ADH_N"/>
    <property type="match status" value="1"/>
</dbReference>
<dbReference type="Proteomes" id="UP000613743">
    <property type="component" value="Unassembled WGS sequence"/>
</dbReference>
<dbReference type="CDD" id="cd05276">
    <property type="entry name" value="p53_inducible_oxidoreductase"/>
    <property type="match status" value="1"/>
</dbReference>
<dbReference type="Gene3D" id="3.90.180.10">
    <property type="entry name" value="Medium-chain alcohol dehydrogenases, catalytic domain"/>
    <property type="match status" value="1"/>
</dbReference>
<dbReference type="RefSeq" id="WP_188919790.1">
    <property type="nucleotide sequence ID" value="NZ_BMPZ01000003.1"/>
</dbReference>
<evidence type="ECO:0000256" key="1">
    <source>
        <dbReference type="ARBA" id="ARBA00022857"/>
    </source>
</evidence>
<dbReference type="PANTHER" id="PTHR48106">
    <property type="entry name" value="QUINONE OXIDOREDUCTASE PIG3-RELATED"/>
    <property type="match status" value="1"/>
</dbReference>
<accession>A0A917N9D8</accession>
<comment type="caution">
    <text evidence="4">The sequence shown here is derived from an EMBL/GenBank/DDBJ whole genome shotgun (WGS) entry which is preliminary data.</text>
</comment>
<reference evidence="4" key="2">
    <citation type="submission" date="2020-09" db="EMBL/GenBank/DDBJ databases">
        <authorList>
            <person name="Sun Q."/>
            <person name="Ohkuma M."/>
        </authorList>
    </citation>
    <scope>NUCLEOTIDE SEQUENCE</scope>
    <source>
        <strain evidence="4">JCM 30804</strain>
    </source>
</reference>
<dbReference type="InterPro" id="IPR020843">
    <property type="entry name" value="ER"/>
</dbReference>
<dbReference type="InterPro" id="IPR036291">
    <property type="entry name" value="NAD(P)-bd_dom_sf"/>
</dbReference>
<sequence>MDYQCVQFQQPGDVDVLQIGSVPRKCPTDQQVLIQVAYAGVNGPDIAQRRGLYPAPKGASSILGLEVSGTVVAVGDKVSLWQVGQQVCALVPGGGYAEYVLTHAEHCLPIPQGLTLQQAACLPETFFTVWGNLFMRAKLVADETVLIHGGSGGIGSSAIVLAKALGAKVIVTARGDDKCAHCERLGADHVINSEQACFVDAVMLATQGNGVDVVLDMVGGDYINRNLKCLSVEGRMMSIAMQQAPKANVDIFRLMAKRISWSGSTLRPQSDDAKAEIAQSLQRSVWPLFAKNSQLTPVIFAEFSLADCAQAHQILEAGSHCGKVVLKVGMEHPAVDS</sequence>
<dbReference type="SUPFAM" id="SSF50129">
    <property type="entry name" value="GroES-like"/>
    <property type="match status" value="1"/>
</dbReference>
<dbReference type="InterPro" id="IPR014189">
    <property type="entry name" value="Quinone_OxRdtase_PIG3"/>
</dbReference>
<feature type="domain" description="Enoyl reductase (ER)" evidence="3">
    <location>
        <begin position="12"/>
        <end position="326"/>
    </location>
</feature>
<evidence type="ECO:0000313" key="5">
    <source>
        <dbReference type="Proteomes" id="UP000613743"/>
    </source>
</evidence>
<dbReference type="Pfam" id="PF00107">
    <property type="entry name" value="ADH_zinc_N"/>
    <property type="match status" value="1"/>
</dbReference>
<evidence type="ECO:0000259" key="3">
    <source>
        <dbReference type="SMART" id="SM00829"/>
    </source>
</evidence>
<dbReference type="InterPro" id="IPR013154">
    <property type="entry name" value="ADH-like_N"/>
</dbReference>
<dbReference type="GO" id="GO:0070402">
    <property type="term" value="F:NADPH binding"/>
    <property type="evidence" value="ECO:0007669"/>
    <property type="project" value="TreeGrafter"/>
</dbReference>
<keyword evidence="2" id="KW-0560">Oxidoreductase</keyword>
<dbReference type="NCBIfam" id="TIGR02824">
    <property type="entry name" value="quinone_pig3"/>
    <property type="match status" value="1"/>
</dbReference>
<protein>
    <submittedName>
        <fullName evidence="4">Alcohol dehydrogenase</fullName>
    </submittedName>
</protein>
<dbReference type="InterPro" id="IPR011032">
    <property type="entry name" value="GroES-like_sf"/>
</dbReference>
<dbReference type="SMART" id="SM00829">
    <property type="entry name" value="PKS_ER"/>
    <property type="match status" value="1"/>
</dbReference>